<dbReference type="InterPro" id="IPR036864">
    <property type="entry name" value="Zn2-C6_fun-type_DNA-bd_sf"/>
</dbReference>
<evidence type="ECO:0000256" key="1">
    <source>
        <dbReference type="ARBA" id="ARBA00022723"/>
    </source>
</evidence>
<accession>A0AA40ABD7</accession>
<keyword evidence="1" id="KW-0479">Metal-binding</keyword>
<organism evidence="5 6">
    <name type="scientific">Lasiosphaeria miniovina</name>
    <dbReference type="NCBI Taxonomy" id="1954250"/>
    <lineage>
        <taxon>Eukaryota</taxon>
        <taxon>Fungi</taxon>
        <taxon>Dikarya</taxon>
        <taxon>Ascomycota</taxon>
        <taxon>Pezizomycotina</taxon>
        <taxon>Sordariomycetes</taxon>
        <taxon>Sordariomycetidae</taxon>
        <taxon>Sordariales</taxon>
        <taxon>Lasiosphaeriaceae</taxon>
        <taxon>Lasiosphaeria</taxon>
    </lineage>
</organism>
<comment type="caution">
    <text evidence="5">The sequence shown here is derived from an EMBL/GenBank/DDBJ whole genome shotgun (WGS) entry which is preliminary data.</text>
</comment>
<dbReference type="GO" id="GO:0008270">
    <property type="term" value="F:zinc ion binding"/>
    <property type="evidence" value="ECO:0007669"/>
    <property type="project" value="InterPro"/>
</dbReference>
<reference evidence="5" key="1">
    <citation type="submission" date="2023-06" db="EMBL/GenBank/DDBJ databases">
        <title>Genome-scale phylogeny and comparative genomics of the fungal order Sordariales.</title>
        <authorList>
            <consortium name="Lawrence Berkeley National Laboratory"/>
            <person name="Hensen N."/>
            <person name="Bonometti L."/>
            <person name="Westerberg I."/>
            <person name="Brannstrom I.O."/>
            <person name="Guillou S."/>
            <person name="Cros-Aarteil S."/>
            <person name="Calhoun S."/>
            <person name="Haridas S."/>
            <person name="Kuo A."/>
            <person name="Mondo S."/>
            <person name="Pangilinan J."/>
            <person name="Riley R."/>
            <person name="LaButti K."/>
            <person name="Andreopoulos B."/>
            <person name="Lipzen A."/>
            <person name="Chen C."/>
            <person name="Yanf M."/>
            <person name="Daum C."/>
            <person name="Ng V."/>
            <person name="Clum A."/>
            <person name="Steindorff A."/>
            <person name="Ohm R."/>
            <person name="Martin F."/>
            <person name="Silar P."/>
            <person name="Natvig D."/>
            <person name="Lalanne C."/>
            <person name="Gautier V."/>
            <person name="Ament-velasquez S.L."/>
            <person name="Kruys A."/>
            <person name="Hutchinson M.I."/>
            <person name="Powell A.J."/>
            <person name="Barry K."/>
            <person name="Miller A.N."/>
            <person name="Grigoriev I.V."/>
            <person name="Debuchy R."/>
            <person name="Gladieux P."/>
            <person name="Thoren M.H."/>
            <person name="Johannesson H."/>
        </authorList>
    </citation>
    <scope>NUCLEOTIDE SEQUENCE</scope>
    <source>
        <strain evidence="5">SMH2392-1A</strain>
    </source>
</reference>
<gene>
    <name evidence="5" type="ORF">B0T26DRAFT_741664</name>
</gene>
<dbReference type="InterPro" id="IPR050987">
    <property type="entry name" value="AtrR-like"/>
</dbReference>
<evidence type="ECO:0000313" key="6">
    <source>
        <dbReference type="Proteomes" id="UP001172101"/>
    </source>
</evidence>
<evidence type="ECO:0000256" key="2">
    <source>
        <dbReference type="ARBA" id="ARBA00023242"/>
    </source>
</evidence>
<dbReference type="CDD" id="cd00067">
    <property type="entry name" value="GAL4"/>
    <property type="match status" value="1"/>
</dbReference>
<dbReference type="GO" id="GO:0006351">
    <property type="term" value="P:DNA-templated transcription"/>
    <property type="evidence" value="ECO:0007669"/>
    <property type="project" value="InterPro"/>
</dbReference>
<dbReference type="Pfam" id="PF04082">
    <property type="entry name" value="Fungal_trans"/>
    <property type="match status" value="1"/>
</dbReference>
<keyword evidence="6" id="KW-1185">Reference proteome</keyword>
<dbReference type="PROSITE" id="PS50048">
    <property type="entry name" value="ZN2_CY6_FUNGAL_2"/>
    <property type="match status" value="1"/>
</dbReference>
<dbReference type="PANTHER" id="PTHR46910">
    <property type="entry name" value="TRANSCRIPTION FACTOR PDR1"/>
    <property type="match status" value="1"/>
</dbReference>
<dbReference type="AlphaFoldDB" id="A0AA40ABD7"/>
<dbReference type="SMART" id="SM00906">
    <property type="entry name" value="Fungal_trans"/>
    <property type="match status" value="1"/>
</dbReference>
<feature type="region of interest" description="Disordered" evidence="3">
    <location>
        <begin position="216"/>
        <end position="253"/>
    </location>
</feature>
<dbReference type="PANTHER" id="PTHR46910:SF25">
    <property type="entry name" value="ABC-TRANSPORTER-REGULATING TRANSCRIPTION FACTOR"/>
    <property type="match status" value="1"/>
</dbReference>
<keyword evidence="2" id="KW-0539">Nucleus</keyword>
<dbReference type="SMART" id="SM00066">
    <property type="entry name" value="GAL4"/>
    <property type="match status" value="1"/>
</dbReference>
<dbReference type="InterPro" id="IPR007219">
    <property type="entry name" value="XnlR_reg_dom"/>
</dbReference>
<evidence type="ECO:0000313" key="5">
    <source>
        <dbReference type="EMBL" id="KAK0712615.1"/>
    </source>
</evidence>
<dbReference type="InterPro" id="IPR001138">
    <property type="entry name" value="Zn2Cys6_DnaBD"/>
</dbReference>
<protein>
    <recommendedName>
        <fullName evidence="4">Zn(2)-C6 fungal-type domain-containing protein</fullName>
    </recommendedName>
</protein>
<evidence type="ECO:0000259" key="4">
    <source>
        <dbReference type="PROSITE" id="PS50048"/>
    </source>
</evidence>
<dbReference type="GeneID" id="85327271"/>
<dbReference type="EMBL" id="JAUIRO010000005">
    <property type="protein sequence ID" value="KAK0712615.1"/>
    <property type="molecule type" value="Genomic_DNA"/>
</dbReference>
<dbReference type="CDD" id="cd12148">
    <property type="entry name" value="fungal_TF_MHR"/>
    <property type="match status" value="1"/>
</dbReference>
<name>A0AA40ABD7_9PEZI</name>
<sequence>MEVPVAPRKTCDKCYLRRIKCDRQRLRCSNCITYATNCTYAAPSRPSRPRLKKQSPFTSASTTAPDMANLHAFVMQLQGQVAELTQRLGQNVQQQQPPVTTTPIIAPSLKTLLKLRDPVSWAAINAVLALAYKQNLTVNSGLRAVMLGDTALLNVQVLMAITVLLQASKDLKPSLILIATVLRLAHELGLHTRAAAAHLKPDIAYTLDKDLSMRTRKPSIQNDDDIDVDMPAPVPDHHHSLNPGDHPGDDADNESVGVVTTLSGNARVNYFLARIRFANIQGGIYDYLYSARAQTRSAYKRAFALESLVNALDEWRLSIPPEFGAILAPKTLSPESLSFFCVLHATSFACTTTINQAHAWNEKWLENLRNYYKQSSQGPMRENEHLQVVRSACFELNHYALRKRDETFTMELSNYSVF</sequence>
<dbReference type="SUPFAM" id="SSF57701">
    <property type="entry name" value="Zn2/Cys6 DNA-binding domain"/>
    <property type="match status" value="1"/>
</dbReference>
<proteinExistence type="predicted"/>
<feature type="domain" description="Zn(2)-C6 fungal-type" evidence="4">
    <location>
        <begin position="10"/>
        <end position="40"/>
    </location>
</feature>
<dbReference type="Gene3D" id="4.10.240.10">
    <property type="entry name" value="Zn(2)-C6 fungal-type DNA-binding domain"/>
    <property type="match status" value="1"/>
</dbReference>
<dbReference type="Proteomes" id="UP001172101">
    <property type="component" value="Unassembled WGS sequence"/>
</dbReference>
<dbReference type="Pfam" id="PF00172">
    <property type="entry name" value="Zn_clus"/>
    <property type="match status" value="1"/>
</dbReference>
<evidence type="ECO:0000256" key="3">
    <source>
        <dbReference type="SAM" id="MobiDB-lite"/>
    </source>
</evidence>
<dbReference type="RefSeq" id="XP_060293938.1">
    <property type="nucleotide sequence ID" value="XM_060444001.1"/>
</dbReference>
<dbReference type="GO" id="GO:0003677">
    <property type="term" value="F:DNA binding"/>
    <property type="evidence" value="ECO:0007669"/>
    <property type="project" value="InterPro"/>
</dbReference>
<dbReference type="GO" id="GO:0000981">
    <property type="term" value="F:DNA-binding transcription factor activity, RNA polymerase II-specific"/>
    <property type="evidence" value="ECO:0007669"/>
    <property type="project" value="InterPro"/>
</dbReference>